<dbReference type="Proteomes" id="UP000218231">
    <property type="component" value="Unassembled WGS sequence"/>
</dbReference>
<feature type="compositionally biased region" description="Basic and acidic residues" evidence="1">
    <location>
        <begin position="94"/>
        <end position="103"/>
    </location>
</feature>
<dbReference type="InterPro" id="IPR021331">
    <property type="entry name" value="Hva1_TUDOR"/>
</dbReference>
<evidence type="ECO:0000256" key="1">
    <source>
        <dbReference type="SAM" id="MobiDB-lite"/>
    </source>
</evidence>
<protein>
    <recommendedName>
        <fullName evidence="2">Hypervirulence associated protein TUDOR domain-containing protein</fullName>
    </recommendedName>
</protein>
<dbReference type="AlphaFoldDB" id="A0A2A2JRJ6"/>
<proteinExistence type="predicted"/>
<evidence type="ECO:0000313" key="4">
    <source>
        <dbReference type="Proteomes" id="UP000218231"/>
    </source>
</evidence>
<organism evidence="3 4">
    <name type="scientific">Diploscapter pachys</name>
    <dbReference type="NCBI Taxonomy" id="2018661"/>
    <lineage>
        <taxon>Eukaryota</taxon>
        <taxon>Metazoa</taxon>
        <taxon>Ecdysozoa</taxon>
        <taxon>Nematoda</taxon>
        <taxon>Chromadorea</taxon>
        <taxon>Rhabditida</taxon>
        <taxon>Rhabditina</taxon>
        <taxon>Rhabditomorpha</taxon>
        <taxon>Rhabditoidea</taxon>
        <taxon>Rhabditidae</taxon>
        <taxon>Diploscapter</taxon>
    </lineage>
</organism>
<reference evidence="3 4" key="1">
    <citation type="journal article" date="2017" name="Curr. Biol.">
        <title>Genome architecture and evolution of a unichromosomal asexual nematode.</title>
        <authorList>
            <person name="Fradin H."/>
            <person name="Zegar C."/>
            <person name="Gutwein M."/>
            <person name="Lucas J."/>
            <person name="Kovtun M."/>
            <person name="Corcoran D."/>
            <person name="Baugh L.R."/>
            <person name="Kiontke K."/>
            <person name="Gunsalus K."/>
            <person name="Fitch D.H."/>
            <person name="Piano F."/>
        </authorList>
    </citation>
    <scope>NUCLEOTIDE SEQUENCE [LARGE SCALE GENOMIC DNA]</scope>
    <source>
        <strain evidence="3">PF1309</strain>
    </source>
</reference>
<gene>
    <name evidence="3" type="ORF">WR25_25366</name>
</gene>
<feature type="domain" description="Hypervirulence associated protein TUDOR" evidence="2">
    <location>
        <begin position="31"/>
        <end position="82"/>
    </location>
</feature>
<name>A0A2A2JRJ6_9BILA</name>
<dbReference type="OrthoDB" id="10052172at2759"/>
<dbReference type="EMBL" id="LIAE01010266">
    <property type="protein sequence ID" value="PAV64285.1"/>
    <property type="molecule type" value="Genomic_DNA"/>
</dbReference>
<evidence type="ECO:0000313" key="3">
    <source>
        <dbReference type="EMBL" id="PAV64285.1"/>
    </source>
</evidence>
<comment type="caution">
    <text evidence="3">The sequence shown here is derived from an EMBL/GenBank/DDBJ whole genome shotgun (WGS) entry which is preliminary data.</text>
</comment>
<keyword evidence="4" id="KW-1185">Reference proteome</keyword>
<accession>A0A2A2JRJ6</accession>
<evidence type="ECO:0000259" key="2">
    <source>
        <dbReference type="Pfam" id="PF11160"/>
    </source>
</evidence>
<feature type="region of interest" description="Disordered" evidence="1">
    <location>
        <begin position="90"/>
        <end position="121"/>
    </location>
</feature>
<dbReference type="Pfam" id="PF11160">
    <property type="entry name" value="Hva1_TUDOR"/>
    <property type="match status" value="1"/>
</dbReference>
<sequence length="121" mass="13745">MPFKLSDKETDRNYYKGEHVVYIPIDHSSRSAVGQIQDVLTKETPIGSASPRLGHVTIHASEDEPRYVIRNLNTDKDTAYKRYNIMRDATEEEVEKKSSDFSLDRNTSPHAEPPHHGVPIA</sequence>